<protein>
    <submittedName>
        <fullName evidence="2">TAP42-like protein</fullName>
    </submittedName>
</protein>
<dbReference type="InterPro" id="IPR038511">
    <property type="entry name" value="TAP42/TAP46-like_sf"/>
</dbReference>
<dbReference type="GO" id="GO:0009966">
    <property type="term" value="P:regulation of signal transduction"/>
    <property type="evidence" value="ECO:0007669"/>
    <property type="project" value="InterPro"/>
</dbReference>
<dbReference type="GO" id="GO:0005829">
    <property type="term" value="C:cytosol"/>
    <property type="evidence" value="ECO:0007669"/>
    <property type="project" value="TreeGrafter"/>
</dbReference>
<reference evidence="3" key="1">
    <citation type="submission" date="2016-02" db="EMBL/GenBank/DDBJ databases">
        <title>Draft genome sequence of Microdochium bolleyi, a fungal endophyte of beachgrass.</title>
        <authorList>
            <consortium name="DOE Joint Genome Institute"/>
            <person name="David A.S."/>
            <person name="May G."/>
            <person name="Haridas S."/>
            <person name="Lim J."/>
            <person name="Wang M."/>
            <person name="Labutti K."/>
            <person name="Lipzen A."/>
            <person name="Barry K."/>
            <person name="Grigoriev I.V."/>
        </authorList>
    </citation>
    <scope>NUCLEOTIDE SEQUENCE [LARGE SCALE GENOMIC DNA]</scope>
    <source>
        <strain evidence="3">J235TASD1</strain>
    </source>
</reference>
<dbReference type="STRING" id="196109.A0A136ILE9"/>
<accession>A0A136ILE9</accession>
<dbReference type="AlphaFoldDB" id="A0A136ILE9"/>
<sequence length="363" mass="41202">MEQQPRTLKSVFAAAEAKRISLENSYDTISPAYQDDLAEALKGYEDCIRIISDISLFSPNETLEDINTSDLPYLLASYRMAELLQKVRTESPLDRKAALDVTKEAYARFLHLVDSYSLFSESDRKLFERYTDDPDAFSTITSSDPAMRRNAKIANFKVEKEMKQKLEYMRRNPRYLDDGGGDEEAVRELYLADIAWNIHQTFQGLEGINREMEVIAQAPVALMPQETTIEDDERRRKASVDSDMYSARLDGPLQASLAGMKGPLLSKQGKPLRPFTLTANRQEIQQGVFRSGHNLPTMSIDEYLDEERRRGNIIEGGGEASGRQPEPDEDNYEKADAETMKAREWDEFVENNPKGSGNTLNRG</sequence>
<feature type="region of interest" description="Disordered" evidence="1">
    <location>
        <begin position="314"/>
        <end position="363"/>
    </location>
</feature>
<dbReference type="PANTHER" id="PTHR10933:SF9">
    <property type="entry name" value="IMMUNOGLOBULIN-BINDING PROTEIN 1"/>
    <property type="match status" value="1"/>
</dbReference>
<feature type="compositionally biased region" description="Polar residues" evidence="1">
    <location>
        <begin position="353"/>
        <end position="363"/>
    </location>
</feature>
<dbReference type="InParanoid" id="A0A136ILE9"/>
<dbReference type="FunCoup" id="A0A136ILE9">
    <property type="interactions" value="638"/>
</dbReference>
<gene>
    <name evidence="2" type="ORF">Micbo1qcDRAFT_169055</name>
</gene>
<dbReference type="Proteomes" id="UP000070501">
    <property type="component" value="Unassembled WGS sequence"/>
</dbReference>
<dbReference type="GO" id="GO:0035303">
    <property type="term" value="P:regulation of dephosphorylation"/>
    <property type="evidence" value="ECO:0007669"/>
    <property type="project" value="TreeGrafter"/>
</dbReference>
<proteinExistence type="predicted"/>
<evidence type="ECO:0000313" key="3">
    <source>
        <dbReference type="Proteomes" id="UP000070501"/>
    </source>
</evidence>
<keyword evidence="3" id="KW-1185">Reference proteome</keyword>
<dbReference type="PANTHER" id="PTHR10933">
    <property type="entry name" value="IMMUNOGLOBULIN-BINDING PROTEIN 1"/>
    <property type="match status" value="1"/>
</dbReference>
<evidence type="ECO:0000256" key="1">
    <source>
        <dbReference type="SAM" id="MobiDB-lite"/>
    </source>
</evidence>
<dbReference type="OrthoDB" id="10261753at2759"/>
<feature type="compositionally biased region" description="Basic and acidic residues" evidence="1">
    <location>
        <begin position="332"/>
        <end position="346"/>
    </location>
</feature>
<dbReference type="InterPro" id="IPR007304">
    <property type="entry name" value="TAP46-like"/>
</dbReference>
<name>A0A136ILE9_9PEZI</name>
<dbReference type="EMBL" id="KQ964274">
    <property type="protein sequence ID" value="KXJ85786.1"/>
    <property type="molecule type" value="Genomic_DNA"/>
</dbReference>
<dbReference type="Pfam" id="PF04177">
    <property type="entry name" value="TAP42"/>
    <property type="match status" value="1"/>
</dbReference>
<dbReference type="Gene3D" id="1.25.40.540">
    <property type="entry name" value="TAP42-like family"/>
    <property type="match status" value="1"/>
</dbReference>
<organism evidence="2 3">
    <name type="scientific">Microdochium bolleyi</name>
    <dbReference type="NCBI Taxonomy" id="196109"/>
    <lineage>
        <taxon>Eukaryota</taxon>
        <taxon>Fungi</taxon>
        <taxon>Dikarya</taxon>
        <taxon>Ascomycota</taxon>
        <taxon>Pezizomycotina</taxon>
        <taxon>Sordariomycetes</taxon>
        <taxon>Xylariomycetidae</taxon>
        <taxon>Xylariales</taxon>
        <taxon>Microdochiaceae</taxon>
        <taxon>Microdochium</taxon>
    </lineage>
</organism>
<evidence type="ECO:0000313" key="2">
    <source>
        <dbReference type="EMBL" id="KXJ85786.1"/>
    </source>
</evidence>
<dbReference type="GO" id="GO:0051721">
    <property type="term" value="F:protein phosphatase 2A binding"/>
    <property type="evidence" value="ECO:0007669"/>
    <property type="project" value="TreeGrafter"/>
</dbReference>